<organism evidence="1 2">
    <name type="scientific">Streptomyces galilaeus</name>
    <dbReference type="NCBI Taxonomy" id="33899"/>
    <lineage>
        <taxon>Bacteria</taxon>
        <taxon>Bacillati</taxon>
        <taxon>Actinomycetota</taxon>
        <taxon>Actinomycetes</taxon>
        <taxon>Kitasatosporales</taxon>
        <taxon>Streptomycetaceae</taxon>
        <taxon>Streptomyces</taxon>
    </lineage>
</organism>
<sequence>MPQLPPPLWAELYYDGVWNGITDDLRQTSPVVITRGLSSESASVAEPTSCECVLDSRDHAYAPRNPRSRLRGKLGRNTPMRLGYDVGSPWAVFDDPDELVYQALFVNDAAALDVAGDFDLRLDIALDDWSKSQLLALRAVPAANMCWALEIVNGALTLQWYPDGTTATRTYHSATEAISGYHGQRMAVRATLDINNGAGGREVRFYTGRTVDDTEWHLIGAPVTGSGTTSVFAGTAYMEIGGSFGASNLGPDGGFIPDMRGRAYALQLRDGIGGTVKVNMSTAAATPGGTTFVDATGLTWSRGGTSVLTNRHIRMAGEVPAWPPTRDLSGNDNTVAINPTGVTMRMDSGNKPVDSALLRYIKAHSPIDCWPFTDGADTIQAQSMTGGSPLRVSLGFGSTQPSWGTGALAEWIEPTISLAAGTDGVIAGAATLSDPGTTWSVDLFFSGVTATGASIDYAVTDRADGTDADPIGLWTVTVDKAADAITLSRASIGETASSVSSLVTVASPDVFDTAPHHLRLTVDISGATSPWQLYVDGVSAGSGTHAAPSKSPRRVRTGWFLNAVSEGTATPSFGYLTYWGSTAPPASQTYSALAGFTGELAGARIARLAAEAGYVATVSGETAHQEPMGIQGRKKLLELLQEANRTGFGYLLEARDRNELIHRGHSTLWNQPPALTLDFSAGLISPPFRPVDDDKLTENDVSVKREYGAVPARQVLEEGELSVQDFPSGVGRYDNEYTYSLETDSQAGHVAYMRVHLGTYNGIRYSRITLNIANDRVYALIDDILSVDCGDKLRLTNLPEDHGPDAVDVLVQGYTEEAGPDAWTITFNCVPAHPWTALVATQAPAAVTEGFEDASLDITITDGGTLPWLRTSAQFHSGAWSLRSGAIANNQTSVATVTVPAGATAFNFWYRTSSEASGSGFEGDRLTVNVGATQILRAQGTTPWTLFTTDVTGAATVTFTYTKDNSTATGEDAVYIDDLRFTIPTPLTTESRLDTGGCELAEDLTAVETAVDVTTTGERRWVDSSTYPDEFPFDIRVGGEVMRVTACTGTTASQTFTVTRSINGVSLTHSTGADVRLATPVYLSL</sequence>
<name>A0ABW9J087_STRGJ</name>
<dbReference type="EMBL" id="JBJVNE010000032">
    <property type="protein sequence ID" value="MFM9652753.1"/>
    <property type="molecule type" value="Genomic_DNA"/>
</dbReference>
<evidence type="ECO:0000313" key="2">
    <source>
        <dbReference type="Proteomes" id="UP001631993"/>
    </source>
</evidence>
<accession>A0ABW9J087</accession>
<dbReference type="Proteomes" id="UP001631993">
    <property type="component" value="Unassembled WGS sequence"/>
</dbReference>
<proteinExistence type="predicted"/>
<reference evidence="1 2" key="1">
    <citation type="submission" date="2024-12" db="EMBL/GenBank/DDBJ databases">
        <title>Forecasting of Potato common scab and diversities of Pathogenic streptomyces spp. in china.</title>
        <authorList>
            <person name="Handique U."/>
            <person name="Wu J."/>
        </authorList>
    </citation>
    <scope>NUCLEOTIDE SEQUENCE [LARGE SCALE GENOMIC DNA]</scope>
    <source>
        <strain evidence="1 2">ZRIMU1585</strain>
    </source>
</reference>
<dbReference type="RefSeq" id="WP_409096861.1">
    <property type="nucleotide sequence ID" value="NZ_JBJVND010000044.1"/>
</dbReference>
<gene>
    <name evidence="1" type="ORF">ACKI1S_42470</name>
</gene>
<evidence type="ECO:0000313" key="1">
    <source>
        <dbReference type="EMBL" id="MFM9652753.1"/>
    </source>
</evidence>
<keyword evidence="2" id="KW-1185">Reference proteome</keyword>
<comment type="caution">
    <text evidence="1">The sequence shown here is derived from an EMBL/GenBank/DDBJ whole genome shotgun (WGS) entry which is preliminary data.</text>
</comment>
<evidence type="ECO:0008006" key="3">
    <source>
        <dbReference type="Google" id="ProtNLM"/>
    </source>
</evidence>
<protein>
    <recommendedName>
        <fullName evidence="3">LamG domain-containing protein</fullName>
    </recommendedName>
</protein>